<dbReference type="Proteomes" id="UP000735874">
    <property type="component" value="Unassembled WGS sequence"/>
</dbReference>
<dbReference type="AlphaFoldDB" id="A0A8T1E881"/>
<dbReference type="EMBL" id="RCMG01000068">
    <property type="protein sequence ID" value="KAG2864936.1"/>
    <property type="molecule type" value="Genomic_DNA"/>
</dbReference>
<comment type="caution">
    <text evidence="2">The sequence shown here is derived from an EMBL/GenBank/DDBJ whole genome shotgun (WGS) entry which is preliminary data.</text>
</comment>
<sequence>MWLAQNGTCRKWINRGGVSRFIITRWGWPHARRRQPCRCRSFHSPRPSTLTRSFYSGRYAITVTTTS</sequence>
<dbReference type="Proteomes" id="UP000697107">
    <property type="component" value="Unassembled WGS sequence"/>
</dbReference>
<dbReference type="Proteomes" id="UP000760860">
    <property type="component" value="Unassembled WGS sequence"/>
</dbReference>
<dbReference type="EMBL" id="RCML01000061">
    <property type="protein sequence ID" value="KAG2994347.1"/>
    <property type="molecule type" value="Genomic_DNA"/>
</dbReference>
<organism evidence="2 5">
    <name type="scientific">Phytophthora cactorum</name>
    <dbReference type="NCBI Taxonomy" id="29920"/>
    <lineage>
        <taxon>Eukaryota</taxon>
        <taxon>Sar</taxon>
        <taxon>Stramenopiles</taxon>
        <taxon>Oomycota</taxon>
        <taxon>Peronosporomycetes</taxon>
        <taxon>Peronosporales</taxon>
        <taxon>Peronosporaceae</taxon>
        <taxon>Phytophthora</taxon>
    </lineage>
</organism>
<dbReference type="EMBL" id="RCMV01000046">
    <property type="protein sequence ID" value="KAG3226919.1"/>
    <property type="molecule type" value="Genomic_DNA"/>
</dbReference>
<gene>
    <name evidence="1" type="ORF">PC113_g4141</name>
    <name evidence="2" type="ORF">PC117_g4274</name>
    <name evidence="3" type="ORF">PC118_g3577</name>
    <name evidence="4" type="ORF">PC129_g2523</name>
</gene>
<evidence type="ECO:0000313" key="1">
    <source>
        <dbReference type="EMBL" id="KAG2864936.1"/>
    </source>
</evidence>
<protein>
    <submittedName>
        <fullName evidence="2">Uncharacterized protein</fullName>
    </submittedName>
</protein>
<proteinExistence type="predicted"/>
<evidence type="ECO:0000313" key="2">
    <source>
        <dbReference type="EMBL" id="KAG2950672.1"/>
    </source>
</evidence>
<reference evidence="2" key="1">
    <citation type="submission" date="2018-10" db="EMBL/GenBank/DDBJ databases">
        <title>Effector identification in a new, highly contiguous assembly of the strawberry crown rot pathogen Phytophthora cactorum.</title>
        <authorList>
            <person name="Armitage A.D."/>
            <person name="Nellist C.F."/>
            <person name="Bates H."/>
            <person name="Vickerstaff R.J."/>
            <person name="Harrison R.J."/>
        </authorList>
    </citation>
    <scope>NUCLEOTIDE SEQUENCE</scope>
    <source>
        <strain evidence="1">15-7</strain>
        <strain evidence="2">4040</strain>
        <strain evidence="3">P415</strain>
        <strain evidence="4">P421</strain>
    </source>
</reference>
<dbReference type="Proteomes" id="UP000736787">
    <property type="component" value="Unassembled WGS sequence"/>
</dbReference>
<evidence type="ECO:0000313" key="4">
    <source>
        <dbReference type="EMBL" id="KAG3226919.1"/>
    </source>
</evidence>
<accession>A0A8T1E881</accession>
<name>A0A8T1E881_9STRA</name>
<evidence type="ECO:0000313" key="3">
    <source>
        <dbReference type="EMBL" id="KAG2994347.1"/>
    </source>
</evidence>
<evidence type="ECO:0000313" key="5">
    <source>
        <dbReference type="Proteomes" id="UP000736787"/>
    </source>
</evidence>
<dbReference type="EMBL" id="RCMK01000066">
    <property type="protein sequence ID" value="KAG2950672.1"/>
    <property type="molecule type" value="Genomic_DNA"/>
</dbReference>